<dbReference type="RefSeq" id="XP_010480980.1">
    <property type="nucleotide sequence ID" value="XM_010482678.1"/>
</dbReference>
<keyword evidence="1" id="KW-0227">DNA damage</keyword>
<dbReference type="GeneID" id="104759795"/>
<protein>
    <recommendedName>
        <fullName evidence="1">ATP-dependent DNA helicase</fullName>
        <ecNumber evidence="1">5.6.2.3</ecNumber>
    </recommendedName>
</protein>
<comment type="cofactor">
    <cofactor evidence="1">
        <name>Mg(2+)</name>
        <dbReference type="ChEBI" id="CHEBI:18420"/>
    </cofactor>
</comment>
<dbReference type="PANTHER" id="PTHR10492">
    <property type="match status" value="1"/>
</dbReference>
<feature type="domain" description="Helitron helicase-like" evidence="3">
    <location>
        <begin position="1"/>
        <end position="88"/>
    </location>
</feature>
<dbReference type="PANTHER" id="PTHR10492:SF101">
    <property type="entry name" value="ATP-DEPENDENT DNA HELICASE"/>
    <property type="match status" value="1"/>
</dbReference>
<dbReference type="InterPro" id="IPR012340">
    <property type="entry name" value="NA-bd_OB-fold"/>
</dbReference>
<reference evidence="5" key="2">
    <citation type="submission" date="2025-08" db="UniProtKB">
        <authorList>
            <consortium name="RefSeq"/>
        </authorList>
    </citation>
    <scope>IDENTIFICATION</scope>
    <source>
        <tissue evidence="5">Leaf</tissue>
    </source>
</reference>
<comment type="catalytic activity">
    <reaction evidence="1">
        <text>ATP + H2O = ADP + phosphate + H(+)</text>
        <dbReference type="Rhea" id="RHEA:13065"/>
        <dbReference type="ChEBI" id="CHEBI:15377"/>
        <dbReference type="ChEBI" id="CHEBI:15378"/>
        <dbReference type="ChEBI" id="CHEBI:30616"/>
        <dbReference type="ChEBI" id="CHEBI:43474"/>
        <dbReference type="ChEBI" id="CHEBI:456216"/>
        <dbReference type="EC" id="5.6.2.3"/>
    </reaction>
</comment>
<dbReference type="InterPro" id="IPR027417">
    <property type="entry name" value="P-loop_NTPase"/>
</dbReference>
<dbReference type="Gene3D" id="2.40.50.140">
    <property type="entry name" value="Nucleic acid-binding proteins"/>
    <property type="match status" value="1"/>
</dbReference>
<keyword evidence="1" id="KW-0067">ATP-binding</keyword>
<dbReference type="Proteomes" id="UP000694864">
    <property type="component" value="Chromosome 17"/>
</dbReference>
<name>A0ABM0X5E1_CAMSA</name>
<evidence type="ECO:0000259" key="2">
    <source>
        <dbReference type="Pfam" id="PF05970"/>
    </source>
</evidence>
<keyword evidence="1" id="KW-0233">DNA recombination</keyword>
<comment type="similarity">
    <text evidence="1">Belongs to the helicase family.</text>
</comment>
<dbReference type="InterPro" id="IPR010285">
    <property type="entry name" value="DNA_helicase_pif1-like_DEAD"/>
</dbReference>
<keyword evidence="1" id="KW-0234">DNA repair</keyword>
<dbReference type="EC" id="5.6.2.3" evidence="1"/>
<feature type="domain" description="DNA helicase Pif1-like DEAD-box helicase" evidence="2">
    <location>
        <begin position="515"/>
        <end position="640"/>
    </location>
</feature>
<keyword evidence="1" id="KW-0547">Nucleotide-binding</keyword>
<gene>
    <name evidence="5" type="primary">LOC104759795</name>
</gene>
<evidence type="ECO:0000256" key="1">
    <source>
        <dbReference type="RuleBase" id="RU363044"/>
    </source>
</evidence>
<evidence type="ECO:0000313" key="4">
    <source>
        <dbReference type="Proteomes" id="UP000694864"/>
    </source>
</evidence>
<sequence length="827" mass="96029">MATCKYYGFPDLFITFTCNPRWPEIDHYLERHRLSKEDRPDICSRVFKMKLDRLMDQVRKEKTFGIINSAMYTIEFQKRGLPHAHMILFLHPDNKMRTSDDIDKYISAEIPDKEVDKCLYEVVSDVMIHGPCGPMNRDSVCMNNGQCTKFFPKPFMDNTFVDDAGYPIYRRQNDGRIVEKRGLQYNNSYVIPYNRDLSLRFRAHINVEWCNQTRSVKYSFKYITKGPDYVRAEVGEEDQENEIKKFFNCRYVSACEVSWRIFAFRICYHTTAVEKLLFHLPGQELAIYNQDDPIEDVLHRTTNRTSKFLGWMECNKIYPQAKKLTYAEFPSKFVWNKREKLLKPRSEKWKIFAIGRITYVPPYVGQAYYLRVLLNKISGPTSFDYLKTVNGVLYNDFQEACYALGLLDDDKEYIAAINEAGLMLSRTQIENICLTEIELMLRSNGTSLTAFERMPRPDDSIMNTGVNRLIADERITKPHKQLELYDELFPMLTDEQRRVYEEIIHSVNHNKGDAESDLADLIREAKLIIWDKGPMMNKLCYENLDRSLRDIMKCDQIFGGKVVVLGGDFRQILPVITEGGRVATVLASINSSVLWNSCKVLKLTENLRLRKACNSMDAGALATFSKWLLDIGDGKINESDSGDVEIEIPDDLLINTSGNPIEAIVKEIYGEQFTRRTDPKFFSERAILSPRNDDVDKINQFMLTKLPDVCGCVVAVTDNREHAGEVVFTLLNGRNESIKCRAVNNYATLFMYSWESSGCHLTYRNEPVFCVLRFWRVGEYEGKPCIENTLASSKIFIKPDFERLKHHKAISEFVGRYYINRIMEHEE</sequence>
<dbReference type="InterPro" id="IPR025476">
    <property type="entry name" value="Helitron_helicase-like"/>
</dbReference>
<dbReference type="Pfam" id="PF05970">
    <property type="entry name" value="PIF1"/>
    <property type="match status" value="1"/>
</dbReference>
<dbReference type="Pfam" id="PF14214">
    <property type="entry name" value="Helitron_like_N"/>
    <property type="match status" value="1"/>
</dbReference>
<evidence type="ECO:0000313" key="5">
    <source>
        <dbReference type="RefSeq" id="XP_010480980.1"/>
    </source>
</evidence>
<organism evidence="4 5">
    <name type="scientific">Camelina sativa</name>
    <name type="common">False flax</name>
    <name type="synonym">Myagrum sativum</name>
    <dbReference type="NCBI Taxonomy" id="90675"/>
    <lineage>
        <taxon>Eukaryota</taxon>
        <taxon>Viridiplantae</taxon>
        <taxon>Streptophyta</taxon>
        <taxon>Embryophyta</taxon>
        <taxon>Tracheophyta</taxon>
        <taxon>Spermatophyta</taxon>
        <taxon>Magnoliopsida</taxon>
        <taxon>eudicotyledons</taxon>
        <taxon>Gunneridae</taxon>
        <taxon>Pentapetalae</taxon>
        <taxon>rosids</taxon>
        <taxon>malvids</taxon>
        <taxon>Brassicales</taxon>
        <taxon>Brassicaceae</taxon>
        <taxon>Camelineae</taxon>
        <taxon>Camelina</taxon>
    </lineage>
</organism>
<keyword evidence="1" id="KW-0347">Helicase</keyword>
<accession>A0ABM0X5E1</accession>
<evidence type="ECO:0000259" key="3">
    <source>
        <dbReference type="Pfam" id="PF14214"/>
    </source>
</evidence>
<dbReference type="SUPFAM" id="SSF52540">
    <property type="entry name" value="P-loop containing nucleoside triphosphate hydrolases"/>
    <property type="match status" value="1"/>
</dbReference>
<reference evidence="4" key="1">
    <citation type="journal article" date="2014" name="Nat. Commun.">
        <title>The emerging biofuel crop Camelina sativa retains a highly undifferentiated hexaploid genome structure.</title>
        <authorList>
            <person name="Kagale S."/>
            <person name="Koh C."/>
            <person name="Nixon J."/>
            <person name="Bollina V."/>
            <person name="Clarke W.E."/>
            <person name="Tuteja R."/>
            <person name="Spillane C."/>
            <person name="Robinson S.J."/>
            <person name="Links M.G."/>
            <person name="Clarke C."/>
            <person name="Higgins E.E."/>
            <person name="Huebert T."/>
            <person name="Sharpe A.G."/>
            <person name="Parkin I.A."/>
        </authorList>
    </citation>
    <scope>NUCLEOTIDE SEQUENCE [LARGE SCALE GENOMIC DNA]</scope>
    <source>
        <strain evidence="4">cv. DH55</strain>
    </source>
</reference>
<proteinExistence type="inferred from homology"/>
<keyword evidence="1" id="KW-0378">Hydrolase</keyword>
<keyword evidence="4" id="KW-1185">Reference proteome</keyword>
<dbReference type="Gene3D" id="3.40.50.300">
    <property type="entry name" value="P-loop containing nucleotide triphosphate hydrolases"/>
    <property type="match status" value="1"/>
</dbReference>
<dbReference type="CDD" id="cd04481">
    <property type="entry name" value="RPA1_DBD_B_like"/>
    <property type="match status" value="1"/>
</dbReference>